<keyword evidence="13 21" id="KW-0411">Iron-sulfur</keyword>
<evidence type="ECO:0000256" key="12">
    <source>
        <dbReference type="ARBA" id="ARBA00023004"/>
    </source>
</evidence>
<dbReference type="Pfam" id="PF03450">
    <property type="entry name" value="CO_deh_flav_C"/>
    <property type="match status" value="1"/>
</dbReference>
<feature type="binding site" evidence="20">
    <location>
        <position position="902"/>
    </location>
    <ligand>
        <name>substrate</name>
    </ligand>
</feature>
<dbReference type="FunFam" id="3.10.20.30:FF:000015">
    <property type="entry name" value="Aldehyde oxidase 1"/>
    <property type="match status" value="1"/>
</dbReference>
<dbReference type="Gene3D" id="3.10.20.30">
    <property type="match status" value="1"/>
</dbReference>
<dbReference type="InterPro" id="IPR036856">
    <property type="entry name" value="Ald_Oxase/Xan_DH_a/b_sf"/>
</dbReference>
<dbReference type="PROSITE" id="PS00559">
    <property type="entry name" value="MOLYBDOPTERIN_EUK"/>
    <property type="match status" value="1"/>
</dbReference>
<feature type="binding site" evidence="20">
    <location>
        <begin position="356"/>
        <end position="363"/>
    </location>
    <ligand>
        <name>FAD</name>
        <dbReference type="ChEBI" id="CHEBI:57692"/>
    </ligand>
</feature>
<evidence type="ECO:0000256" key="21">
    <source>
        <dbReference type="PIRSR" id="PIRSR000127-3"/>
    </source>
</evidence>
<dbReference type="EMBL" id="JARGDH010000005">
    <property type="protein sequence ID" value="KAL0266983.1"/>
    <property type="molecule type" value="Genomic_DNA"/>
</dbReference>
<feature type="binding site" evidence="21">
    <location>
        <position position="898"/>
    </location>
    <ligand>
        <name>Mo-molybdopterin</name>
        <dbReference type="ChEBI" id="CHEBI:71302"/>
    </ligand>
    <ligandPart>
        <name>Mo</name>
        <dbReference type="ChEBI" id="CHEBI:28685"/>
    </ligandPart>
</feature>
<evidence type="ECO:0000256" key="14">
    <source>
        <dbReference type="ARBA" id="ARBA00023027"/>
    </source>
</evidence>
<keyword evidence="10 20" id="KW-0274">FAD</keyword>
<evidence type="ECO:0000256" key="6">
    <source>
        <dbReference type="ARBA" id="ARBA00022505"/>
    </source>
</evidence>
<dbReference type="Pfam" id="PF20256">
    <property type="entry name" value="MoCoBD_2"/>
    <property type="match status" value="1"/>
</dbReference>
<feature type="binding site" evidence="21">
    <location>
        <position position="57"/>
    </location>
    <ligand>
        <name>[2Fe-2S] cluster</name>
        <dbReference type="ChEBI" id="CHEBI:190135"/>
        <label>1</label>
    </ligand>
</feature>
<dbReference type="InterPro" id="IPR036884">
    <property type="entry name" value="2Fe-2S-bd_dom_sf"/>
</dbReference>
<keyword evidence="11" id="KW-0560">Oxidoreductase</keyword>
<dbReference type="InterPro" id="IPR036010">
    <property type="entry name" value="2Fe-2S_ferredoxin-like_sf"/>
</dbReference>
<feature type="binding site" evidence="21">
    <location>
        <position position="1012"/>
    </location>
    <ligand>
        <name>Mo-molybdopterin</name>
        <dbReference type="ChEBI" id="CHEBI:71302"/>
    </ligand>
    <ligandPart>
        <name>Mo</name>
        <dbReference type="ChEBI" id="CHEBI:28685"/>
    </ligandPart>
</feature>
<feature type="binding site" evidence="21">
    <location>
        <position position="49"/>
    </location>
    <ligand>
        <name>[2Fe-2S] cluster</name>
        <dbReference type="ChEBI" id="CHEBI:190135"/>
        <label>1</label>
    </ligand>
</feature>
<feature type="binding site" evidence="20">
    <location>
        <position position="503"/>
    </location>
    <ligand>
        <name>FAD</name>
        <dbReference type="ChEBI" id="CHEBI:57692"/>
    </ligand>
</feature>
<feature type="binding site" evidence="21">
    <location>
        <position position="79"/>
    </location>
    <ligand>
        <name>[2Fe-2S] cluster</name>
        <dbReference type="ChEBI" id="CHEBI:190135"/>
        <label>1</label>
    </ligand>
</feature>
<dbReference type="Gene3D" id="3.30.365.10">
    <property type="entry name" value="Aldehyde oxidase/xanthine dehydrogenase, molybdopterin binding domain"/>
    <property type="match status" value="4"/>
</dbReference>
<keyword evidence="15" id="KW-0576">Peroxisome</keyword>
<keyword evidence="9 21" id="KW-0479">Metal-binding</keyword>
<dbReference type="GO" id="GO:0005506">
    <property type="term" value="F:iron ion binding"/>
    <property type="evidence" value="ECO:0007669"/>
    <property type="project" value="InterPro"/>
</dbReference>
<dbReference type="SMART" id="SM01008">
    <property type="entry name" value="Ald_Xan_dh_C"/>
    <property type="match status" value="1"/>
</dbReference>
<evidence type="ECO:0000256" key="1">
    <source>
        <dbReference type="ARBA" id="ARBA00001974"/>
    </source>
</evidence>
<dbReference type="InterPro" id="IPR006058">
    <property type="entry name" value="2Fe2S_fd_BS"/>
</dbReference>
<evidence type="ECO:0000256" key="16">
    <source>
        <dbReference type="ARBA" id="ARBA00034078"/>
    </source>
</evidence>
<dbReference type="Gene3D" id="3.90.1170.50">
    <property type="entry name" value="Aldehyde oxidase/xanthine dehydrogenase, a/b hammerhead"/>
    <property type="match status" value="1"/>
</dbReference>
<evidence type="ECO:0000256" key="7">
    <source>
        <dbReference type="ARBA" id="ARBA00022630"/>
    </source>
</evidence>
<dbReference type="GO" id="GO:0043546">
    <property type="term" value="F:molybdopterin cofactor binding"/>
    <property type="evidence" value="ECO:0007669"/>
    <property type="project" value="InterPro"/>
</dbReference>
<dbReference type="Gene3D" id="3.30.465.10">
    <property type="match status" value="1"/>
</dbReference>
<dbReference type="InterPro" id="IPR016166">
    <property type="entry name" value="FAD-bd_PCMH"/>
</dbReference>
<feature type="domain" description="FAD-binding PCMH-type" evidence="23">
    <location>
        <begin position="328"/>
        <end position="513"/>
    </location>
</feature>
<comment type="cofactor">
    <cofactor evidence="21">
        <name>[2Fe-2S] cluster</name>
        <dbReference type="ChEBI" id="CHEBI:190135"/>
    </cofactor>
    <text evidence="21">Binds 2 [2Fe-2S] clusters.</text>
</comment>
<feature type="binding site" evidence="21">
    <location>
        <position position="154"/>
    </location>
    <ligand>
        <name>[2Fe-2S] cluster</name>
        <dbReference type="ChEBI" id="CHEBI:190135"/>
        <label>2</label>
    </ligand>
</feature>
<evidence type="ECO:0000256" key="9">
    <source>
        <dbReference type="ARBA" id="ARBA00022723"/>
    </source>
</evidence>
<dbReference type="Pfam" id="PF01799">
    <property type="entry name" value="Fer2_2"/>
    <property type="match status" value="1"/>
</dbReference>
<dbReference type="InterPro" id="IPR016208">
    <property type="entry name" value="Ald_Oxase/xanthine_DH-like"/>
</dbReference>
<keyword evidence="6 21" id="KW-0500">Molybdenum</keyword>
<comment type="cofactor">
    <cofactor evidence="1 20">
        <name>FAD</name>
        <dbReference type="ChEBI" id="CHEBI:57692"/>
    </cofactor>
</comment>
<feature type="binding site" evidence="21">
    <location>
        <position position="122"/>
    </location>
    <ligand>
        <name>[2Fe-2S] cluster</name>
        <dbReference type="ChEBI" id="CHEBI:190135"/>
        <label>2</label>
    </ligand>
</feature>
<dbReference type="PROSITE" id="PS51085">
    <property type="entry name" value="2FE2S_FER_2"/>
    <property type="match status" value="1"/>
</dbReference>
<dbReference type="InterPro" id="IPR036683">
    <property type="entry name" value="CO_DH_flav_C_dom_sf"/>
</dbReference>
<evidence type="ECO:0000256" key="17">
    <source>
        <dbReference type="ARBA" id="ARBA00049017"/>
    </source>
</evidence>
<feature type="binding site" evidence="20">
    <location>
        <position position="459"/>
    </location>
    <ligand>
        <name>FAD</name>
        <dbReference type="ChEBI" id="CHEBI:57692"/>
    </ligand>
</feature>
<dbReference type="Pfam" id="PF01315">
    <property type="entry name" value="Ald_Xan_dh_C"/>
    <property type="match status" value="1"/>
</dbReference>
<dbReference type="Gene3D" id="3.30.390.50">
    <property type="entry name" value="CO dehydrogenase flavoprotein, C-terminal domain"/>
    <property type="match status" value="1"/>
</dbReference>
<organism evidence="24">
    <name type="scientific">Menopon gallinae</name>
    <name type="common">poultry shaft louse</name>
    <dbReference type="NCBI Taxonomy" id="328185"/>
    <lineage>
        <taxon>Eukaryota</taxon>
        <taxon>Metazoa</taxon>
        <taxon>Ecdysozoa</taxon>
        <taxon>Arthropoda</taxon>
        <taxon>Hexapoda</taxon>
        <taxon>Insecta</taxon>
        <taxon>Pterygota</taxon>
        <taxon>Neoptera</taxon>
        <taxon>Paraneoptera</taxon>
        <taxon>Psocodea</taxon>
        <taxon>Troctomorpha</taxon>
        <taxon>Phthiraptera</taxon>
        <taxon>Amblycera</taxon>
        <taxon>Menoponidae</taxon>
        <taxon>Menopon</taxon>
    </lineage>
</organism>
<dbReference type="InterPro" id="IPR000674">
    <property type="entry name" value="Ald_Oxase/Xan_DH_a/b"/>
</dbReference>
<dbReference type="Pfam" id="PF02738">
    <property type="entry name" value="MoCoBD_1"/>
    <property type="match status" value="1"/>
</dbReference>
<keyword evidence="8 21" id="KW-0001">2Fe-2S</keyword>
<comment type="subunit">
    <text evidence="4">Homodimer.</text>
</comment>
<dbReference type="FunFam" id="3.30.365.10:FF:000003">
    <property type="entry name" value="Aldehyde oxidase 1"/>
    <property type="match status" value="1"/>
</dbReference>
<dbReference type="InterPro" id="IPR016167">
    <property type="entry name" value="FAD-bd_PCMH_sub1"/>
</dbReference>
<feature type="binding site" evidence="21">
    <location>
        <position position="54"/>
    </location>
    <ligand>
        <name>[2Fe-2S] cluster</name>
        <dbReference type="ChEBI" id="CHEBI:190135"/>
        <label>1</label>
    </ligand>
</feature>
<dbReference type="SUPFAM" id="SSF54665">
    <property type="entry name" value="CO dehydrogenase molybdoprotein N-domain-like"/>
    <property type="match status" value="1"/>
</dbReference>
<dbReference type="InterPro" id="IPR046867">
    <property type="entry name" value="AldOxase/xan_DH_MoCoBD2"/>
</dbReference>
<dbReference type="SMART" id="SM01092">
    <property type="entry name" value="CO_deh_flav_C"/>
    <property type="match status" value="1"/>
</dbReference>
<dbReference type="PIRSF" id="PIRSF000127">
    <property type="entry name" value="Xanthine_DH"/>
    <property type="match status" value="1"/>
</dbReference>
<dbReference type="FunFam" id="3.30.43.10:FF:000001">
    <property type="entry name" value="Xanthine dehydrogenase/oxidase"/>
    <property type="match status" value="1"/>
</dbReference>
<comment type="similarity">
    <text evidence="3">Belongs to the xanthine dehydrogenase family.</text>
</comment>
<dbReference type="SUPFAM" id="SSF56176">
    <property type="entry name" value="FAD-binding/transporter-associated domain-like"/>
    <property type="match status" value="1"/>
</dbReference>
<dbReference type="GO" id="GO:0071949">
    <property type="term" value="F:FAD binding"/>
    <property type="evidence" value="ECO:0007669"/>
    <property type="project" value="InterPro"/>
</dbReference>
<dbReference type="SUPFAM" id="SSF56003">
    <property type="entry name" value="Molybdenum cofactor-binding domain"/>
    <property type="match status" value="1"/>
</dbReference>
<comment type="cofactor">
    <cofactor evidence="21">
        <name>Mo-molybdopterin</name>
        <dbReference type="ChEBI" id="CHEBI:71302"/>
    </cofactor>
    <text evidence="21">Binds 1 Mo-molybdopterin (Mo-MPT) cofactor per subunit.</text>
</comment>
<dbReference type="InterPro" id="IPR022407">
    <property type="entry name" value="OxRdtase_Mopterin_BS"/>
</dbReference>
<feature type="binding site" evidence="20">
    <location>
        <position position="1014"/>
    </location>
    <ligand>
        <name>substrate</name>
    </ligand>
</feature>
<evidence type="ECO:0000256" key="11">
    <source>
        <dbReference type="ARBA" id="ARBA00023002"/>
    </source>
</evidence>
<dbReference type="GO" id="GO:0005777">
    <property type="term" value="C:peroxisome"/>
    <property type="evidence" value="ECO:0007669"/>
    <property type="project" value="UniProtKB-SubCell"/>
</dbReference>
<comment type="subcellular location">
    <subcellularLocation>
        <location evidence="2">Peroxisome</location>
    </subcellularLocation>
</comment>
<keyword evidence="12 21" id="KW-0408">Iron</keyword>
<comment type="caution">
    <text evidence="24">The sequence shown here is derived from an EMBL/GenBank/DDBJ whole genome shotgun (WGS) entry which is preliminary data.</text>
</comment>
<feature type="binding site" evidence="21">
    <location>
        <position position="1179"/>
    </location>
    <ligand>
        <name>Mo-molybdopterin</name>
        <dbReference type="ChEBI" id="CHEBI:71302"/>
    </ligand>
    <ligandPart>
        <name>Mo</name>
        <dbReference type="ChEBI" id="CHEBI:28685"/>
    </ligandPart>
</feature>
<name>A0AAW2HBL0_9NEOP</name>
<feature type="binding site" evidence="21">
    <location>
        <position position="156"/>
    </location>
    <ligand>
        <name>[2Fe-2S] cluster</name>
        <dbReference type="ChEBI" id="CHEBI:190135"/>
        <label>2</label>
    </ligand>
</feature>
<dbReference type="InterPro" id="IPR002346">
    <property type="entry name" value="Mopterin_DH_FAD-bd"/>
</dbReference>
<feature type="binding site" evidence="21">
    <location>
        <position position="867"/>
    </location>
    <ligand>
        <name>Mo-molybdopterin</name>
        <dbReference type="ChEBI" id="CHEBI:71302"/>
    </ligand>
    <ligandPart>
        <name>Mo</name>
        <dbReference type="ChEBI" id="CHEBI:28685"/>
    </ligandPart>
</feature>
<dbReference type="PROSITE" id="PS00197">
    <property type="entry name" value="2FE2S_FER_1"/>
    <property type="match status" value="1"/>
</dbReference>
<dbReference type="SUPFAM" id="SSF54292">
    <property type="entry name" value="2Fe-2S ferredoxin-like"/>
    <property type="match status" value="1"/>
</dbReference>
<comment type="cofactor">
    <cofactor evidence="16">
        <name>[2Fe-2S] cluster</name>
        <dbReference type="ChEBI" id="CHEBI:190135"/>
    </cofactor>
</comment>
<dbReference type="GO" id="GO:0004854">
    <property type="term" value="F:xanthine dehydrogenase activity"/>
    <property type="evidence" value="ECO:0007669"/>
    <property type="project" value="UniProtKB-EC"/>
</dbReference>
<evidence type="ECO:0000256" key="2">
    <source>
        <dbReference type="ARBA" id="ARBA00004275"/>
    </source>
</evidence>
<dbReference type="FunFam" id="3.30.465.10:FF:000004">
    <property type="entry name" value="Xanthine dehydrogenase/oxidase"/>
    <property type="match status" value="1"/>
</dbReference>
<dbReference type="InterPro" id="IPR016169">
    <property type="entry name" value="FAD-bd_PCMH_sub2"/>
</dbReference>
<evidence type="ECO:0000256" key="13">
    <source>
        <dbReference type="ARBA" id="ARBA00023014"/>
    </source>
</evidence>
<proteinExistence type="inferred from homology"/>
<dbReference type="EC" id="1.17.1.4" evidence="5"/>
<keyword evidence="14" id="KW-0520">NAD</keyword>
<dbReference type="InterPro" id="IPR014307">
    <property type="entry name" value="Xanthine_DH_ssu"/>
</dbReference>
<feature type="binding site" evidence="20">
    <location>
        <position position="521"/>
    </location>
    <ligand>
        <name>FAD</name>
        <dbReference type="ChEBI" id="CHEBI:57692"/>
    </ligand>
</feature>
<dbReference type="SUPFAM" id="SSF47741">
    <property type="entry name" value="CO dehydrogenase ISP C-domain like"/>
    <property type="match status" value="1"/>
</dbReference>
<feature type="binding site" evidence="20">
    <location>
        <position position="1110"/>
    </location>
    <ligand>
        <name>substrate</name>
    </ligand>
</feature>
<evidence type="ECO:0000256" key="3">
    <source>
        <dbReference type="ARBA" id="ARBA00006849"/>
    </source>
</evidence>
<keyword evidence="7" id="KW-0285">Flavoprotein</keyword>
<dbReference type="SUPFAM" id="SSF55447">
    <property type="entry name" value="CO dehydrogenase flavoprotein C-terminal domain-like"/>
    <property type="match status" value="1"/>
</dbReference>
<evidence type="ECO:0000256" key="10">
    <source>
        <dbReference type="ARBA" id="ARBA00022827"/>
    </source>
</evidence>
<evidence type="ECO:0000313" key="24">
    <source>
        <dbReference type="EMBL" id="KAL0266983.1"/>
    </source>
</evidence>
<dbReference type="PROSITE" id="PS51387">
    <property type="entry name" value="FAD_PCMH"/>
    <property type="match status" value="1"/>
</dbReference>
<dbReference type="InterPro" id="IPR008274">
    <property type="entry name" value="AldOxase/xan_DH_MoCoBD1"/>
</dbReference>
<comment type="catalytic activity">
    <reaction evidence="18">
        <text>hypoxanthine + NAD(+) + H2O = xanthine + NADH + H(+)</text>
        <dbReference type="Rhea" id="RHEA:24670"/>
        <dbReference type="ChEBI" id="CHEBI:15377"/>
        <dbReference type="ChEBI" id="CHEBI:15378"/>
        <dbReference type="ChEBI" id="CHEBI:17368"/>
        <dbReference type="ChEBI" id="CHEBI:17712"/>
        <dbReference type="ChEBI" id="CHEBI:57540"/>
        <dbReference type="ChEBI" id="CHEBI:57945"/>
        <dbReference type="EC" id="1.17.1.4"/>
    </reaction>
</comment>
<evidence type="ECO:0000256" key="4">
    <source>
        <dbReference type="ARBA" id="ARBA00011738"/>
    </source>
</evidence>
<dbReference type="InterPro" id="IPR036318">
    <property type="entry name" value="FAD-bd_PCMH-like_sf"/>
</dbReference>
<gene>
    <name evidence="24" type="ORF">PYX00_009375</name>
</gene>
<dbReference type="EMBL" id="JARGDH010000005">
    <property type="protein sequence ID" value="KAL0266982.1"/>
    <property type="molecule type" value="Genomic_DNA"/>
</dbReference>
<feature type="domain" description="2Fe-2S ferredoxin-type" evidence="22">
    <location>
        <begin position="10"/>
        <end position="97"/>
    </location>
</feature>
<dbReference type="NCBIfam" id="TIGR02963">
    <property type="entry name" value="xanthine_xdhA"/>
    <property type="match status" value="1"/>
</dbReference>
<comment type="catalytic activity">
    <reaction evidence="17">
        <text>xanthine + NAD(+) + H2O = urate + NADH + H(+)</text>
        <dbReference type="Rhea" id="RHEA:16669"/>
        <dbReference type="ChEBI" id="CHEBI:15377"/>
        <dbReference type="ChEBI" id="CHEBI:15378"/>
        <dbReference type="ChEBI" id="CHEBI:17712"/>
        <dbReference type="ChEBI" id="CHEBI:17775"/>
        <dbReference type="ChEBI" id="CHEBI:57540"/>
        <dbReference type="ChEBI" id="CHEBI:57945"/>
        <dbReference type="EC" id="1.17.1.4"/>
    </reaction>
</comment>
<dbReference type="InterPro" id="IPR037165">
    <property type="entry name" value="AldOxase/xan_DH_Mopterin-bd_sf"/>
</dbReference>
<dbReference type="Pfam" id="PF00941">
    <property type="entry name" value="FAD_binding_5"/>
    <property type="match status" value="1"/>
</dbReference>
<evidence type="ECO:0000256" key="15">
    <source>
        <dbReference type="ARBA" id="ARBA00023140"/>
    </source>
</evidence>
<evidence type="ECO:0000256" key="18">
    <source>
        <dbReference type="ARBA" id="ARBA00049517"/>
    </source>
</evidence>
<dbReference type="InterPro" id="IPR005107">
    <property type="entry name" value="CO_DH_flav_C"/>
</dbReference>
<feature type="binding site" evidence="20">
    <location>
        <position position="980"/>
    </location>
    <ligand>
        <name>substrate</name>
    </ligand>
</feature>
<dbReference type="InterPro" id="IPR001041">
    <property type="entry name" value="2Fe-2S_ferredoxin-type"/>
</dbReference>
<feature type="binding site" evidence="20">
    <location>
        <position position="436"/>
    </location>
    <ligand>
        <name>FAD</name>
        <dbReference type="ChEBI" id="CHEBI:57692"/>
    </ligand>
</feature>
<dbReference type="InterPro" id="IPR002888">
    <property type="entry name" value="2Fe-2S-bd"/>
</dbReference>
<sequence length="1429" mass="158486">MGEPSFSTESSLIFYVNGKKVVDNEVDPEWTLLYYLRNKLRLTGTKLGCAEGGCGACTVMVSRYDRTKKKINHIAVNACLAPICSMHGAAVTTVEGIGSTKTKLHPVQERLAKAHGSQCGFCTPGIVMSMYALLRHNSLPSMHDMEVAFQGNLCRCTGYRPIIEGLRTFTKEYAESEKLKKAHVNGYEVNGVNGHDGQNGINGHGVNGYGQVNGINGNVDEKKMNGVNGCHKEIEQAKKALINGHNGIGECDVQVDDDIMDYRGKAEGNGCAMGKNCCKNGKKCLFERAEDEILYNVNDFAPYDPSQEAIFPPELMLDPTLDEQYLIIKGERATWFRPTLLQDLLALKSKFPHAKIVAGNSEVGVEQKFKSMLYPVLISPNQIKELTSVEYLENGIKFGAAVSLTEIFNILKQESLTRPEYQTRIFRASLSMLNLFAGKQIRNVACLGGNIMTGSPIADMNPVLMAAGAQLYLKSVNSSRVITMDHTFFTGYRKNCVLPDELLTAVLIPFTKRDEYFNAYKQAKRREDDITIVNCACRVDFVPDTNVVKDFDIALGGMAPFTSLSLKAKKVAIGRAWDKQLLEDVYAALIEEFPLPPSAPGGMVQYRRSLSLSHFFRFYLYVLEALSGKIGSVARLSPRLLSAINPMQSLELKCSQYFQVVPKDQPKFDAVGRPLVHVNAFKQATGEALYCDDMPRAEGELYVTFVLSTRPHAKILNIDATQALAVPGVHHFFCHKDMDKRVNEMGPIFHDEEVFFSEKVTSQGQVIGAIVAENQIISQRAAKLVKVEYEDLSPVIITIEQAIEHKSFIGDVRRITRGNAEEAMKTADYVREGQVHMGGQEHFYLETHCCLAIPREEDEMEIICSTQNAAEIQKLAAMVLEIPYNRVSVKVKRIGGGFGGKESRGNLVAVPLAFIAHKIKRPVRCMLDRDEDMMMTAGRHPFMAKYKVGFNKDGKIVAVSMDIYCNAGYSMDLSCGVLDRSLFHGENAYLFPHFDVRGYICLTNLPSNTAFRGFGGPQGMFFAENIIELVADEIKMPLEEVRGKNLYVEGDITHYNQTLTYCTLQRCWEECLRRADYKKRREEIIEFNKRNRYRKRGMSIVPTKFGIAFTELCLNQAGALVHVYRDGSVLLSHAGIEMGQGLNTKMIQVASRALGIDASMIYIAEMATDKVPNSSATAASSGSDLNGGAVMDACLQIIKRLEPIKAENPKGTWKDWVMKAYRERICLSAAGFFRTPDIGWNAKENKGMAFNYFTYGCAATVVEIDCLSGDHQLLRTDIVMDLGESLNPAIDIGQVEGAFVQGLGLFTLEELVYSPTGTMFTRGPGMYKIPGFTDIPAEFNVSLLRGAPNPRAVYSSKAVGEPPLFLAVSAFFAIKDAIRAAREEVGIKGHFRLDSPATSARIRMSCTDNITEKFPDPKVGSYVPWNIVP</sequence>
<dbReference type="FunFam" id="3.90.1170.50:FF:000001">
    <property type="entry name" value="Aldehyde oxidase 1"/>
    <property type="match status" value="1"/>
</dbReference>
<evidence type="ECO:0000259" key="23">
    <source>
        <dbReference type="PROSITE" id="PS51387"/>
    </source>
</evidence>
<evidence type="ECO:0000256" key="20">
    <source>
        <dbReference type="PIRSR" id="PIRSR000127-2"/>
    </source>
</evidence>
<protein>
    <recommendedName>
        <fullName evidence="5">xanthine dehydrogenase</fullName>
        <ecNumber evidence="5">1.17.1.4</ecNumber>
    </recommendedName>
</protein>
<dbReference type="GO" id="GO:0051537">
    <property type="term" value="F:2 iron, 2 sulfur cluster binding"/>
    <property type="evidence" value="ECO:0007669"/>
    <property type="project" value="UniProtKB-KW"/>
</dbReference>
<dbReference type="FunFam" id="3.30.365.10:FF:000001">
    <property type="entry name" value="Xanthine dehydrogenase oxidase"/>
    <property type="match status" value="1"/>
</dbReference>
<feature type="binding site" evidence="21">
    <location>
        <position position="119"/>
    </location>
    <ligand>
        <name>[2Fe-2S] cluster</name>
        <dbReference type="ChEBI" id="CHEBI:190135"/>
        <label>2</label>
    </ligand>
</feature>
<dbReference type="CDD" id="cd00207">
    <property type="entry name" value="fer2"/>
    <property type="match status" value="1"/>
</dbReference>
<dbReference type="PANTHER" id="PTHR45444:SF3">
    <property type="entry name" value="XANTHINE DEHYDROGENASE"/>
    <property type="match status" value="1"/>
</dbReference>
<dbReference type="Pfam" id="PF00111">
    <property type="entry name" value="Fer2"/>
    <property type="match status" value="1"/>
</dbReference>
<dbReference type="Gene3D" id="1.10.150.120">
    <property type="entry name" value="[2Fe-2S]-binding domain"/>
    <property type="match status" value="1"/>
</dbReference>
<evidence type="ECO:0000256" key="5">
    <source>
        <dbReference type="ARBA" id="ARBA00013123"/>
    </source>
</evidence>
<evidence type="ECO:0000256" key="8">
    <source>
        <dbReference type="ARBA" id="ARBA00022714"/>
    </source>
</evidence>
<accession>A0AAW2HBL0</accession>
<dbReference type="FunFam" id="3.30.365.10:FF:000004">
    <property type="entry name" value="Xanthine dehydrogenase oxidase"/>
    <property type="match status" value="1"/>
</dbReference>
<dbReference type="InterPro" id="IPR012675">
    <property type="entry name" value="Beta-grasp_dom_sf"/>
</dbReference>
<evidence type="ECO:0000256" key="19">
    <source>
        <dbReference type="PIRSR" id="PIRSR000127-1"/>
    </source>
</evidence>
<dbReference type="Gene3D" id="3.30.43.10">
    <property type="entry name" value="Uridine Diphospho-n-acetylenolpyruvylglucosamine Reductase, domain 2"/>
    <property type="match status" value="1"/>
</dbReference>
<feature type="active site" description="Proton acceptor" evidence="19">
    <location>
        <position position="1361"/>
    </location>
</feature>
<evidence type="ECO:0000259" key="22">
    <source>
        <dbReference type="PROSITE" id="PS51085"/>
    </source>
</evidence>
<dbReference type="PANTHER" id="PTHR45444">
    <property type="entry name" value="XANTHINE DEHYDROGENASE"/>
    <property type="match status" value="1"/>
</dbReference>
<reference evidence="24" key="1">
    <citation type="journal article" date="2024" name="Gigascience">
        <title>Chromosome-level genome of the poultry shaft louse Menopon gallinae provides insight into the host-switching and adaptive evolution of parasitic lice.</title>
        <authorList>
            <person name="Xu Y."/>
            <person name="Ma L."/>
            <person name="Liu S."/>
            <person name="Liang Y."/>
            <person name="Liu Q."/>
            <person name="He Z."/>
            <person name="Tian L."/>
            <person name="Duan Y."/>
            <person name="Cai W."/>
            <person name="Li H."/>
            <person name="Song F."/>
        </authorList>
    </citation>
    <scope>NUCLEOTIDE SEQUENCE</scope>
    <source>
        <strain evidence="24">Cailab_2023a</strain>
    </source>
</reference>